<reference evidence="2 3" key="1">
    <citation type="submission" date="2017-09" db="EMBL/GenBank/DDBJ databases">
        <authorList>
            <person name="Ehlers B."/>
            <person name="Leendertz F.H."/>
        </authorList>
    </citation>
    <scope>NUCLEOTIDE SEQUENCE [LARGE SCALE GENOMIC DNA]</scope>
    <source>
        <strain evidence="2 3">USBA 140</strain>
    </source>
</reference>
<keyword evidence="3" id="KW-1185">Reference proteome</keyword>
<protein>
    <submittedName>
        <fullName evidence="2">Methyltransferase domain-containing protein</fullName>
    </submittedName>
</protein>
<feature type="domain" description="Methyltransferase" evidence="1">
    <location>
        <begin position="43"/>
        <end position="134"/>
    </location>
</feature>
<gene>
    <name evidence="2" type="ORF">SAMN05421508_10328</name>
</gene>
<keyword evidence="2" id="KW-0808">Transferase</keyword>
<dbReference type="PANTHER" id="PTHR42912">
    <property type="entry name" value="METHYLTRANSFERASE"/>
    <property type="match status" value="1"/>
</dbReference>
<evidence type="ECO:0000313" key="2">
    <source>
        <dbReference type="EMBL" id="SOD93320.1"/>
    </source>
</evidence>
<dbReference type="EMBL" id="OCNJ01000003">
    <property type="protein sequence ID" value="SOD93320.1"/>
    <property type="molecule type" value="Genomic_DNA"/>
</dbReference>
<evidence type="ECO:0000259" key="1">
    <source>
        <dbReference type="Pfam" id="PF13649"/>
    </source>
</evidence>
<dbReference type="GO" id="GO:0008168">
    <property type="term" value="F:methyltransferase activity"/>
    <property type="evidence" value="ECO:0007669"/>
    <property type="project" value="UniProtKB-KW"/>
</dbReference>
<dbReference type="InterPro" id="IPR029063">
    <property type="entry name" value="SAM-dependent_MTases_sf"/>
</dbReference>
<dbReference type="InterPro" id="IPR041698">
    <property type="entry name" value="Methyltransf_25"/>
</dbReference>
<keyword evidence="2" id="KW-0489">Methyltransferase</keyword>
<dbReference type="OrthoDB" id="9791837at2"/>
<dbReference type="Gene3D" id="3.40.50.150">
    <property type="entry name" value="Vaccinia Virus protein VP39"/>
    <property type="match status" value="1"/>
</dbReference>
<dbReference type="InterPro" id="IPR050508">
    <property type="entry name" value="Methyltransf_Superfamily"/>
</dbReference>
<dbReference type="Proteomes" id="UP000219621">
    <property type="component" value="Unassembled WGS sequence"/>
</dbReference>
<dbReference type="SUPFAM" id="SSF53335">
    <property type="entry name" value="S-adenosyl-L-methionine-dependent methyltransferases"/>
    <property type="match status" value="1"/>
</dbReference>
<accession>A0A286GCU0</accession>
<name>A0A286GCU0_9PROT</name>
<sequence length="245" mass="26509">MTPRRFRLFDDLAHRYDLHTPAHHYGTDHRFVLEELGRAGPRILDVGCGTGVFLEKALAQGFDAYGTDVATGMVREAAAKVGDQRVRQEAMESLAAEDAYDGICALSWVINYAADAAAARDILRRFRRALKPGGRLLIQTAHAPNMDGRVLEDREDGPDGAADDIVFLFQFTATGADTALARYVYAGKALGELAWEEHPLAVADAGLLARLCGEVGLVNTRVFGSCARDPLGRSVSPWVLAEAPA</sequence>
<dbReference type="RefSeq" id="WP_097278406.1">
    <property type="nucleotide sequence ID" value="NZ_OCNJ01000003.1"/>
</dbReference>
<proteinExistence type="predicted"/>
<evidence type="ECO:0000313" key="3">
    <source>
        <dbReference type="Proteomes" id="UP000219621"/>
    </source>
</evidence>
<dbReference type="AlphaFoldDB" id="A0A286GCU0"/>
<organism evidence="2 3">
    <name type="scientific">Caenispirillum bisanense</name>
    <dbReference type="NCBI Taxonomy" id="414052"/>
    <lineage>
        <taxon>Bacteria</taxon>
        <taxon>Pseudomonadati</taxon>
        <taxon>Pseudomonadota</taxon>
        <taxon>Alphaproteobacteria</taxon>
        <taxon>Rhodospirillales</taxon>
        <taxon>Novispirillaceae</taxon>
        <taxon>Caenispirillum</taxon>
    </lineage>
</organism>
<dbReference type="CDD" id="cd02440">
    <property type="entry name" value="AdoMet_MTases"/>
    <property type="match status" value="1"/>
</dbReference>
<dbReference type="Pfam" id="PF13649">
    <property type="entry name" value="Methyltransf_25"/>
    <property type="match status" value="1"/>
</dbReference>
<dbReference type="GO" id="GO:0032259">
    <property type="term" value="P:methylation"/>
    <property type="evidence" value="ECO:0007669"/>
    <property type="project" value="UniProtKB-KW"/>
</dbReference>